<keyword evidence="12" id="KW-0732">Signal</keyword>
<dbReference type="PRINTS" id="PR00781">
    <property type="entry name" value="LIPOSIGPTASE"/>
</dbReference>
<dbReference type="PANTHER" id="PTHR33695">
    <property type="entry name" value="LIPOPROTEIN SIGNAL PEPTIDASE"/>
    <property type="match status" value="1"/>
</dbReference>
<protein>
    <recommendedName>
        <fullName evidence="9">Lipoprotein signal peptidase</fullName>
        <ecNumber evidence="9">3.4.23.36</ecNumber>
    </recommendedName>
    <alternativeName>
        <fullName evidence="9">Prolipoprotein signal peptidase</fullName>
    </alternativeName>
    <alternativeName>
        <fullName evidence="9">Signal peptidase II</fullName>
        <shortName evidence="9">SPase II</shortName>
    </alternativeName>
</protein>
<dbReference type="EMBL" id="BEHT01000010">
    <property type="protein sequence ID" value="GBC98382.1"/>
    <property type="molecule type" value="Genomic_DNA"/>
</dbReference>
<evidence type="ECO:0000256" key="6">
    <source>
        <dbReference type="ARBA" id="ARBA00022801"/>
    </source>
</evidence>
<dbReference type="HAMAP" id="MF_00161">
    <property type="entry name" value="LspA"/>
    <property type="match status" value="1"/>
</dbReference>
<dbReference type="InterPro" id="IPR001872">
    <property type="entry name" value="Peptidase_A8"/>
</dbReference>
<keyword evidence="4 9" id="KW-0812">Transmembrane</keyword>
<evidence type="ECO:0000256" key="9">
    <source>
        <dbReference type="HAMAP-Rule" id="MF_00161"/>
    </source>
</evidence>
<keyword evidence="5 9" id="KW-0064">Aspartyl protease</keyword>
<dbReference type="Proteomes" id="UP000236173">
    <property type="component" value="Unassembled WGS sequence"/>
</dbReference>
<evidence type="ECO:0000256" key="12">
    <source>
        <dbReference type="SAM" id="SignalP"/>
    </source>
</evidence>
<evidence type="ECO:0000256" key="7">
    <source>
        <dbReference type="ARBA" id="ARBA00022989"/>
    </source>
</evidence>
<feature type="transmembrane region" description="Helical" evidence="9">
    <location>
        <begin position="54"/>
        <end position="81"/>
    </location>
</feature>
<evidence type="ECO:0000256" key="11">
    <source>
        <dbReference type="RuleBase" id="RU004181"/>
    </source>
</evidence>
<comment type="similarity">
    <text evidence="1 9 11">Belongs to the peptidase A8 family.</text>
</comment>
<evidence type="ECO:0000256" key="3">
    <source>
        <dbReference type="ARBA" id="ARBA00022670"/>
    </source>
</evidence>
<sequence>MSQRRYRCWFLVTAALTLAVDQASKVLVRAALPLGAQVPIVPGVLYLTHTENPGAAFGLFPNATAFLTVTALLACAIFLWLGKRGFDHHRVAVAFGMMLGGALGNLTDRLRQGAVTDFVDLKVWPVFNFADVALTVGAALVLWWSWRNDAPSTDAVTLTQVGGNADAPTQADDR</sequence>
<comment type="function">
    <text evidence="9 10">This protein specifically catalyzes the removal of signal peptides from prolipoproteins.</text>
</comment>
<keyword evidence="13" id="KW-0449">Lipoprotein</keyword>
<accession>A0A2H5XB20</accession>
<dbReference type="AlphaFoldDB" id="A0A2H5XB20"/>
<dbReference type="GO" id="GO:0005886">
    <property type="term" value="C:plasma membrane"/>
    <property type="evidence" value="ECO:0007669"/>
    <property type="project" value="UniProtKB-SubCell"/>
</dbReference>
<keyword evidence="2 9" id="KW-1003">Cell membrane</keyword>
<feature type="transmembrane region" description="Helical" evidence="9">
    <location>
        <begin position="126"/>
        <end position="146"/>
    </location>
</feature>
<keyword evidence="6 9" id="KW-0378">Hydrolase</keyword>
<organism evidence="13 14">
    <name type="scientific">Candidatus Fervidibacter japonicus</name>
    <dbReference type="NCBI Taxonomy" id="2035412"/>
    <lineage>
        <taxon>Bacteria</taxon>
        <taxon>Candidatus Fervidibacterota</taxon>
        <taxon>Candidatus Fervidibacter</taxon>
    </lineage>
</organism>
<dbReference type="PROSITE" id="PS00855">
    <property type="entry name" value="SPASE_II"/>
    <property type="match status" value="1"/>
</dbReference>
<keyword evidence="8 9" id="KW-0472">Membrane</keyword>
<evidence type="ECO:0000256" key="2">
    <source>
        <dbReference type="ARBA" id="ARBA00022475"/>
    </source>
</evidence>
<feature type="chain" id="PRO_5014185930" description="Lipoprotein signal peptidase" evidence="12">
    <location>
        <begin position="24"/>
        <end position="174"/>
    </location>
</feature>
<dbReference type="GO" id="GO:0004190">
    <property type="term" value="F:aspartic-type endopeptidase activity"/>
    <property type="evidence" value="ECO:0007669"/>
    <property type="project" value="UniProtKB-UniRule"/>
</dbReference>
<comment type="pathway">
    <text evidence="9">Protein modification; lipoprotein biosynthesis (signal peptide cleavage).</text>
</comment>
<gene>
    <name evidence="9 13" type="primary">lspA</name>
    <name evidence="13" type="ORF">HRbin17_00894</name>
</gene>
<comment type="caution">
    <text evidence="13">The sequence shown here is derived from an EMBL/GenBank/DDBJ whole genome shotgun (WGS) entry which is preliminary data.</text>
</comment>
<evidence type="ECO:0000256" key="1">
    <source>
        <dbReference type="ARBA" id="ARBA00006139"/>
    </source>
</evidence>
<comment type="catalytic activity">
    <reaction evidence="9 10">
        <text>Release of signal peptides from bacterial membrane prolipoproteins. Hydrolyzes -Xaa-Yaa-Zaa-|-(S,diacylglyceryl)Cys-, in which Xaa is hydrophobic (preferably Leu), and Yaa (Ala or Ser) and Zaa (Gly or Ala) have small, neutral side chains.</text>
        <dbReference type="EC" id="3.4.23.36"/>
    </reaction>
</comment>
<name>A0A2H5XB20_9BACT</name>
<evidence type="ECO:0000256" key="10">
    <source>
        <dbReference type="RuleBase" id="RU000594"/>
    </source>
</evidence>
<keyword evidence="7 9" id="KW-1133">Transmembrane helix</keyword>
<dbReference type="UniPathway" id="UPA00665"/>
<evidence type="ECO:0000313" key="14">
    <source>
        <dbReference type="Proteomes" id="UP000236173"/>
    </source>
</evidence>
<feature type="active site" evidence="9">
    <location>
        <position position="117"/>
    </location>
</feature>
<dbReference type="Pfam" id="PF01252">
    <property type="entry name" value="Peptidase_A8"/>
    <property type="match status" value="1"/>
</dbReference>
<evidence type="ECO:0000256" key="4">
    <source>
        <dbReference type="ARBA" id="ARBA00022692"/>
    </source>
</evidence>
<dbReference type="PANTHER" id="PTHR33695:SF1">
    <property type="entry name" value="LIPOPROTEIN SIGNAL PEPTIDASE"/>
    <property type="match status" value="1"/>
</dbReference>
<feature type="signal peptide" evidence="12">
    <location>
        <begin position="1"/>
        <end position="23"/>
    </location>
</feature>
<dbReference type="NCBIfam" id="TIGR00077">
    <property type="entry name" value="lspA"/>
    <property type="match status" value="1"/>
</dbReference>
<dbReference type="GO" id="GO:0006508">
    <property type="term" value="P:proteolysis"/>
    <property type="evidence" value="ECO:0007669"/>
    <property type="project" value="UniProtKB-KW"/>
</dbReference>
<reference evidence="14" key="1">
    <citation type="submission" date="2017-09" db="EMBL/GenBank/DDBJ databases">
        <title>Metaegenomics of thermophilic ammonia-oxidizing enrichment culture.</title>
        <authorList>
            <person name="Kato S."/>
            <person name="Suzuki K."/>
        </authorList>
    </citation>
    <scope>NUCLEOTIDE SEQUENCE [LARGE SCALE GENOMIC DNA]</scope>
</reference>
<evidence type="ECO:0000256" key="5">
    <source>
        <dbReference type="ARBA" id="ARBA00022750"/>
    </source>
</evidence>
<evidence type="ECO:0000256" key="8">
    <source>
        <dbReference type="ARBA" id="ARBA00023136"/>
    </source>
</evidence>
<comment type="subcellular location">
    <subcellularLocation>
        <location evidence="9">Cell membrane</location>
        <topology evidence="9">Multi-pass membrane protein</topology>
    </subcellularLocation>
</comment>
<comment type="caution">
    <text evidence="9">Lacks conserved residue(s) required for the propagation of feature annotation.</text>
</comment>
<feature type="active site" evidence="9">
    <location>
        <position position="131"/>
    </location>
</feature>
<keyword evidence="3 9" id="KW-0645">Protease</keyword>
<feature type="transmembrane region" description="Helical" evidence="9">
    <location>
        <begin position="88"/>
        <end position="106"/>
    </location>
</feature>
<proteinExistence type="inferred from homology"/>
<dbReference type="EC" id="3.4.23.36" evidence="9"/>
<evidence type="ECO:0000313" key="13">
    <source>
        <dbReference type="EMBL" id="GBC98382.1"/>
    </source>
</evidence>